<evidence type="ECO:0000313" key="2">
    <source>
        <dbReference type="Proteomes" id="UP000239865"/>
    </source>
</evidence>
<dbReference type="OrthoDB" id="6054402at2"/>
<proteinExistence type="predicted"/>
<reference evidence="1 2" key="1">
    <citation type="submission" date="2016-08" db="EMBL/GenBank/DDBJ databases">
        <authorList>
            <person name="Seilhamer J.J."/>
        </authorList>
    </citation>
    <scope>NUCLEOTIDE SEQUENCE [LARGE SCALE GENOMIC DNA]</scope>
    <source>
        <strain evidence="1 2">CFBP4644</strain>
    </source>
</reference>
<dbReference type="Proteomes" id="UP000239865">
    <property type="component" value="Unassembled WGS sequence"/>
</dbReference>
<dbReference type="AlphaFoldDB" id="A0A2S7DGX6"/>
<gene>
    <name evidence="1" type="ORF">XmelCFBP4644_09900</name>
</gene>
<protein>
    <recommendedName>
        <fullName evidence="3">Toxin CptA</fullName>
    </recommendedName>
</protein>
<dbReference type="EMBL" id="MDEH01000004">
    <property type="protein sequence ID" value="PPU73004.1"/>
    <property type="molecule type" value="Genomic_DNA"/>
</dbReference>
<evidence type="ECO:0008006" key="3">
    <source>
        <dbReference type="Google" id="ProtNLM"/>
    </source>
</evidence>
<organism evidence="1 2">
    <name type="scientific">Xanthomonas melonis</name>
    <dbReference type="NCBI Taxonomy" id="56456"/>
    <lineage>
        <taxon>Bacteria</taxon>
        <taxon>Pseudomonadati</taxon>
        <taxon>Pseudomonadota</taxon>
        <taxon>Gammaproteobacteria</taxon>
        <taxon>Lysobacterales</taxon>
        <taxon>Lysobacteraceae</taxon>
        <taxon>Xanthomonas</taxon>
    </lineage>
</organism>
<sequence>MPTTPHSSPIFAPCRLEWRPSRGLACALLLMALLAQCAVWGCGAPIWGRLVLSGVAVLLAFRSLTQLLRSPVRQVVVPWADAAASVDGERMEDLQVRWRGPIAVVSWQGRGNRRIRLHFWPDTLSSTQRRELRLAAQAHAISSRAPQVAP</sequence>
<name>A0A2S7DGX6_9XANT</name>
<comment type="caution">
    <text evidence="1">The sequence shown here is derived from an EMBL/GenBank/DDBJ whole genome shotgun (WGS) entry which is preliminary data.</text>
</comment>
<evidence type="ECO:0000313" key="1">
    <source>
        <dbReference type="EMBL" id="PPU73004.1"/>
    </source>
</evidence>
<accession>A0A2S7DGX6</accession>
<dbReference type="RefSeq" id="WP_104587055.1">
    <property type="nucleotide sequence ID" value="NZ_JAJGQH010000001.1"/>
</dbReference>